<evidence type="ECO:0000256" key="4">
    <source>
        <dbReference type="ARBA" id="ARBA00022950"/>
    </source>
</evidence>
<dbReference type="GO" id="GO:0006508">
    <property type="term" value="P:proteolysis"/>
    <property type="evidence" value="ECO:0007669"/>
    <property type="project" value="UniProtKB-KW"/>
</dbReference>
<accession>A0AA96R2K9</accession>
<sequence>MEALSKKVDVFVPIDLEETVKKNSADPQEKSWYLKGYATTPDLDLQDDIVDPKGLSINYFIEQGYLNYEHHRGKDFIIGVPTENCYVDDVGLHIEGKLYKGNPYAAEMWNHAQEVKKSGIHRPLGFSIEGFVKKRDEFDRRIIRECMITNVAVTTNPANPQTSWEAFAKSFITGYEINPDKQVDAAALRVESFGRSIHNLAQSYKYFENKKDFETMWKDVGSYLDAMGRTSPESAVVFLQLAKGMSRTEAIKKVDQILRAREE</sequence>
<dbReference type="GO" id="GO:0008233">
    <property type="term" value="F:peptidase activity"/>
    <property type="evidence" value="ECO:0007669"/>
    <property type="project" value="UniProtKB-KW"/>
</dbReference>
<dbReference type="GO" id="GO:0046797">
    <property type="term" value="P:viral procapsid maturation"/>
    <property type="evidence" value="ECO:0007669"/>
    <property type="project" value="UniProtKB-KW"/>
</dbReference>
<keyword evidence="4" id="KW-0118">Viral capsid assembly</keyword>
<feature type="domain" description="Prohead serine protease" evidence="6">
    <location>
        <begin position="77"/>
        <end position="170"/>
    </location>
</feature>
<keyword evidence="3" id="KW-0378">Hydrolase</keyword>
<dbReference type="InterPro" id="IPR054613">
    <property type="entry name" value="Peptidase_S78_dom"/>
</dbReference>
<evidence type="ECO:0000256" key="2">
    <source>
        <dbReference type="ARBA" id="ARBA00022670"/>
    </source>
</evidence>
<evidence type="ECO:0000259" key="6">
    <source>
        <dbReference type="Pfam" id="PF04586"/>
    </source>
</evidence>
<proteinExistence type="predicted"/>
<protein>
    <submittedName>
        <fullName evidence="7">Prohead protease</fullName>
    </submittedName>
</protein>
<name>A0AA96R2K9_9CAUD</name>
<evidence type="ECO:0000313" key="7">
    <source>
        <dbReference type="EMBL" id="WNO29807.1"/>
    </source>
</evidence>
<keyword evidence="5" id="KW-1273">Viral capsid maturation</keyword>
<keyword evidence="2 7" id="KW-0645">Protease</keyword>
<reference evidence="7" key="1">
    <citation type="submission" date="2023-04" db="EMBL/GenBank/DDBJ databases">
        <authorList>
            <person name="Zhang X."/>
        </authorList>
    </citation>
    <scope>NUCLEOTIDE SEQUENCE</scope>
</reference>
<dbReference type="Pfam" id="PF04586">
    <property type="entry name" value="Peptidase_S78"/>
    <property type="match status" value="1"/>
</dbReference>
<organism evidence="7">
    <name type="scientific">Bacillus phage SDFMU_Pbc</name>
    <dbReference type="NCBI Taxonomy" id="3076135"/>
    <lineage>
        <taxon>Viruses</taxon>
        <taxon>Duplodnaviria</taxon>
        <taxon>Heunggongvirae</taxon>
        <taxon>Uroviricota</taxon>
        <taxon>Caudoviricetes</taxon>
        <taxon>Herelleviridae</taxon>
        <taxon>Bastillevirinae</taxon>
        <taxon>Agatevirus</taxon>
        <taxon>Agatevirus agate</taxon>
    </lineage>
</organism>
<keyword evidence="1" id="KW-1188">Viral release from host cell</keyword>
<dbReference type="EMBL" id="OQ884030">
    <property type="protein sequence ID" value="WNO29807.1"/>
    <property type="molecule type" value="Genomic_DNA"/>
</dbReference>
<evidence type="ECO:0000256" key="3">
    <source>
        <dbReference type="ARBA" id="ARBA00022801"/>
    </source>
</evidence>
<evidence type="ECO:0000256" key="5">
    <source>
        <dbReference type="ARBA" id="ARBA00023045"/>
    </source>
</evidence>
<evidence type="ECO:0000256" key="1">
    <source>
        <dbReference type="ARBA" id="ARBA00022612"/>
    </source>
</evidence>